<dbReference type="OrthoDB" id="5411773at2759"/>
<feature type="compositionally biased region" description="Polar residues" evidence="1">
    <location>
        <begin position="16"/>
        <end position="29"/>
    </location>
</feature>
<protein>
    <submittedName>
        <fullName evidence="2">Uncharacterized protein</fullName>
    </submittedName>
</protein>
<comment type="caution">
    <text evidence="2">The sequence shown here is derived from an EMBL/GenBank/DDBJ whole genome shotgun (WGS) entry which is preliminary data.</text>
</comment>
<sequence>MDKSSPLSSLSTSTSFYSAHQGDTTTASSPPVHGHPSPYQDARELPRELKNHCQIFLEEQLYDCAINLLNSILGAGASRRATGRHTKAVPVPPASHLSLLATLTVHPLHTTRIDRPDHLHVSSQALNYLRNLLAIVGPLNADFRTAFRFHQGALRWNRRHQSGHHSHGYNSDVSDGGDSDPDEDRLSGILANQSSLWARGQDFWSVVGWAMNCSVLYPHRWRHWKVWLEFMLDVLEKDWDERERLDSEAREASGGDGDPPITSRQEAMIVTYMDQQQSGRRGSYKAIVKALLADGGSMLSSSFREVFEREPRGPKKESKKRKRETLDLANDKFGDYFDDDSVSSGASEPPTPQKPRAERIKDTSFGLSHPGLAESIYLRLRLFKLLSLATYTLHKPADLAALYDAFAGAIKLLPLELFSLYVTQRSNPLLLETHVTVLKELFHLLLPSSHKNPGKVDPEADAVGSLTMTMLEVCYAPHPANTVAVEDNAKLSLVVESAMQLLWRCDSLEYTESLEQAVEEGIVARETKAKKKRTGKARGRTDPSDELAQEVLNSSAERLRLLLGALQGTAETEEA</sequence>
<name>A0A086TFA1_HAPC1</name>
<dbReference type="Proteomes" id="UP000029964">
    <property type="component" value="Unassembled WGS sequence"/>
</dbReference>
<dbReference type="HOGENOM" id="CLU_014331_1_0_1"/>
<feature type="compositionally biased region" description="Low complexity" evidence="1">
    <location>
        <begin position="1"/>
        <end position="15"/>
    </location>
</feature>
<feature type="region of interest" description="Disordered" evidence="1">
    <location>
        <begin position="160"/>
        <end position="185"/>
    </location>
</feature>
<gene>
    <name evidence="2" type="ORF">ACRE_010740</name>
</gene>
<organism evidence="2 3">
    <name type="scientific">Hapsidospora chrysogenum (strain ATCC 11550 / CBS 779.69 / DSM 880 / IAM 14645 / JCM 23072 / IMI 49137)</name>
    <name type="common">Acremonium chrysogenum</name>
    <dbReference type="NCBI Taxonomy" id="857340"/>
    <lineage>
        <taxon>Eukaryota</taxon>
        <taxon>Fungi</taxon>
        <taxon>Dikarya</taxon>
        <taxon>Ascomycota</taxon>
        <taxon>Pezizomycotina</taxon>
        <taxon>Sordariomycetes</taxon>
        <taxon>Hypocreomycetidae</taxon>
        <taxon>Hypocreales</taxon>
        <taxon>Bionectriaceae</taxon>
        <taxon>Hapsidospora</taxon>
    </lineage>
</organism>
<dbReference type="EMBL" id="JPKY01000005">
    <property type="protein sequence ID" value="KFH48033.1"/>
    <property type="molecule type" value="Genomic_DNA"/>
</dbReference>
<reference evidence="3" key="1">
    <citation type="journal article" date="2014" name="Genome Announc.">
        <title>Genome sequence and annotation of Acremonium chrysogenum, producer of the beta-lactam antibiotic cephalosporin C.</title>
        <authorList>
            <person name="Terfehr D."/>
            <person name="Dahlmann T.A."/>
            <person name="Specht T."/>
            <person name="Zadra I."/>
            <person name="Kuernsteiner H."/>
            <person name="Kueck U."/>
        </authorList>
    </citation>
    <scope>NUCLEOTIDE SEQUENCE [LARGE SCALE GENOMIC DNA]</scope>
    <source>
        <strain evidence="3">ATCC 11550 / CBS 779.69 / DSM 880 / IAM 14645 / JCM 23072 / IMI 49137</strain>
    </source>
</reference>
<feature type="compositionally biased region" description="Basic and acidic residues" evidence="1">
    <location>
        <begin position="324"/>
        <end position="335"/>
    </location>
</feature>
<feature type="region of interest" description="Disordered" evidence="1">
    <location>
        <begin position="304"/>
        <end position="362"/>
    </location>
</feature>
<evidence type="ECO:0000313" key="2">
    <source>
        <dbReference type="EMBL" id="KFH48033.1"/>
    </source>
</evidence>
<dbReference type="AlphaFoldDB" id="A0A086TFA1"/>
<feature type="region of interest" description="Disordered" evidence="1">
    <location>
        <begin position="1"/>
        <end position="41"/>
    </location>
</feature>
<dbReference type="STRING" id="857340.A0A086TFA1"/>
<keyword evidence="3" id="KW-1185">Reference proteome</keyword>
<accession>A0A086TFA1</accession>
<feature type="compositionally biased region" description="Basic and acidic residues" evidence="1">
    <location>
        <begin position="305"/>
        <end position="316"/>
    </location>
</feature>
<evidence type="ECO:0000313" key="3">
    <source>
        <dbReference type="Proteomes" id="UP000029964"/>
    </source>
</evidence>
<proteinExistence type="predicted"/>
<evidence type="ECO:0000256" key="1">
    <source>
        <dbReference type="SAM" id="MobiDB-lite"/>
    </source>
</evidence>